<evidence type="ECO:0000313" key="1">
    <source>
        <dbReference type="EMBL" id="USW57394.1"/>
    </source>
</evidence>
<protein>
    <submittedName>
        <fullName evidence="1">Uncharacterized protein</fullName>
    </submittedName>
</protein>
<keyword evidence="2" id="KW-1185">Reference proteome</keyword>
<organism evidence="1 2">
    <name type="scientific">Septoria linicola</name>
    <dbReference type="NCBI Taxonomy" id="215465"/>
    <lineage>
        <taxon>Eukaryota</taxon>
        <taxon>Fungi</taxon>
        <taxon>Dikarya</taxon>
        <taxon>Ascomycota</taxon>
        <taxon>Pezizomycotina</taxon>
        <taxon>Dothideomycetes</taxon>
        <taxon>Dothideomycetidae</taxon>
        <taxon>Mycosphaerellales</taxon>
        <taxon>Mycosphaerellaceae</taxon>
        <taxon>Septoria</taxon>
    </lineage>
</organism>
<reference evidence="1" key="1">
    <citation type="submission" date="2022-06" db="EMBL/GenBank/DDBJ databases">
        <title>Complete genome sequences of two strains of the flax pathogen Septoria linicola.</title>
        <authorList>
            <person name="Lapalu N."/>
            <person name="Simon A."/>
            <person name="Demenou B."/>
            <person name="Paumier D."/>
            <person name="Guillot M.-P."/>
            <person name="Gout L."/>
            <person name="Valade R."/>
        </authorList>
    </citation>
    <scope>NUCLEOTIDE SEQUENCE</scope>
    <source>
        <strain evidence="1">SE15195</strain>
    </source>
</reference>
<gene>
    <name evidence="1" type="ORF">Slin15195_G107130</name>
</gene>
<name>A0A9Q9AXU9_9PEZI</name>
<sequence length="117" mass="13419">MQLSADELDHRTKCEAIIAKAADMGLKLDKEGLPRAEILTKIERWANEELSKQDLKRVVGKIMWERNMFVIPLVYSPDEFLIQMISAVLPKRLQDPDADVVALFNEEYPRMEASGNM</sequence>
<dbReference type="Proteomes" id="UP001056384">
    <property type="component" value="Chromosome 9"/>
</dbReference>
<evidence type="ECO:0000313" key="2">
    <source>
        <dbReference type="Proteomes" id="UP001056384"/>
    </source>
</evidence>
<dbReference type="AlphaFoldDB" id="A0A9Q9AXU9"/>
<accession>A0A9Q9AXU9</accession>
<proteinExistence type="predicted"/>
<dbReference type="EMBL" id="CP099426">
    <property type="protein sequence ID" value="USW57394.1"/>
    <property type="molecule type" value="Genomic_DNA"/>
</dbReference>